<proteinExistence type="predicted"/>
<dbReference type="InterPro" id="IPR050297">
    <property type="entry name" value="LipidA_mod_glycosyltrf_83"/>
</dbReference>
<keyword evidence="7 8" id="KW-0472">Membrane</keyword>
<gene>
    <name evidence="9" type="ORF">ACFQ1E_11830</name>
</gene>
<feature type="transmembrane region" description="Helical" evidence="8">
    <location>
        <begin position="81"/>
        <end position="99"/>
    </location>
</feature>
<keyword evidence="10" id="KW-1185">Reference proteome</keyword>
<evidence type="ECO:0000256" key="4">
    <source>
        <dbReference type="ARBA" id="ARBA00022679"/>
    </source>
</evidence>
<evidence type="ECO:0000256" key="5">
    <source>
        <dbReference type="ARBA" id="ARBA00022692"/>
    </source>
</evidence>
<evidence type="ECO:0000313" key="10">
    <source>
        <dbReference type="Proteomes" id="UP001596977"/>
    </source>
</evidence>
<evidence type="ECO:0000256" key="1">
    <source>
        <dbReference type="ARBA" id="ARBA00004651"/>
    </source>
</evidence>
<reference evidence="10" key="1">
    <citation type="journal article" date="2019" name="Int. J. Syst. Evol. Microbiol.">
        <title>The Global Catalogue of Microorganisms (GCM) 10K type strain sequencing project: providing services to taxonomists for standard genome sequencing and annotation.</title>
        <authorList>
            <consortium name="The Broad Institute Genomics Platform"/>
            <consortium name="The Broad Institute Genome Sequencing Center for Infectious Disease"/>
            <person name="Wu L."/>
            <person name="Ma J."/>
        </authorList>
    </citation>
    <scope>NUCLEOTIDE SEQUENCE [LARGE SCALE GENOMIC DNA]</scope>
    <source>
        <strain evidence="10">CCUG 62982</strain>
    </source>
</reference>
<keyword evidence="6 8" id="KW-1133">Transmembrane helix</keyword>
<keyword evidence="3" id="KW-0328">Glycosyltransferase</keyword>
<name>A0ABW3H6W0_9SPHN</name>
<dbReference type="EMBL" id="JBHTJG010000005">
    <property type="protein sequence ID" value="MFD0947029.1"/>
    <property type="molecule type" value="Genomic_DNA"/>
</dbReference>
<feature type="transmembrane region" description="Helical" evidence="8">
    <location>
        <begin position="129"/>
        <end position="147"/>
    </location>
</feature>
<dbReference type="RefSeq" id="WP_264944647.1">
    <property type="nucleotide sequence ID" value="NZ_JAPDRA010000005.1"/>
</dbReference>
<comment type="subcellular location">
    <subcellularLocation>
        <location evidence="1">Cell membrane</location>
        <topology evidence="1">Multi-pass membrane protein</topology>
    </subcellularLocation>
</comment>
<evidence type="ECO:0000256" key="6">
    <source>
        <dbReference type="ARBA" id="ARBA00022989"/>
    </source>
</evidence>
<keyword evidence="5 8" id="KW-0812">Transmembrane</keyword>
<feature type="transmembrane region" description="Helical" evidence="8">
    <location>
        <begin position="284"/>
        <end position="303"/>
    </location>
</feature>
<keyword evidence="4" id="KW-0808">Transferase</keyword>
<protein>
    <submittedName>
        <fullName evidence="9">Glycosyltransferase family 39 protein</fullName>
    </submittedName>
</protein>
<sequence length="466" mass="48578">MSPRARLWGAIGGLALLGLALRLAAAQGALWLDEAWSAAMAIDAGTPMGVLLGINHDNNHHLNSLWLQIAGPGASPMLQRALSIACGTAAIPLAAVIALRHSRAAAVLAALLFAISPLLVTYGAEARGYAPMLLALLAAVLIVARWLDDSARPVPWIALGLIVLLGMLAQLTMVFGLAAMAMWVLWCLCRDGVNAAALKTAARVLVPLALPAVAVVAMVFGAAHARGGGLQMGNLEPFSFGSWFDGVGAMLLAALGGPLALIAGLLLLAPADTPEARPGPRRDLRFLLLALAIPLGVAAIRAANSGAPRYHLIAGAAALMLIAIRTGPRLMPGHPFRWPARVLMLLVTVASLITDLRMVRNLRADPGKALEAIAAAASGGAQAAVEHPRSAPVLRMAAAARRYPLELVEAPCPPARFLFLDRDGDQPFPDSPARCGARYHVVAEGHPTGLSGTHWKLYERDAAGAR</sequence>
<evidence type="ECO:0000256" key="8">
    <source>
        <dbReference type="SAM" id="Phobius"/>
    </source>
</evidence>
<evidence type="ECO:0000313" key="9">
    <source>
        <dbReference type="EMBL" id="MFD0947029.1"/>
    </source>
</evidence>
<dbReference type="PANTHER" id="PTHR33908">
    <property type="entry name" value="MANNOSYLTRANSFERASE YKCB-RELATED"/>
    <property type="match status" value="1"/>
</dbReference>
<feature type="transmembrane region" description="Helical" evidence="8">
    <location>
        <begin position="106"/>
        <end position="123"/>
    </location>
</feature>
<dbReference type="PANTHER" id="PTHR33908:SF11">
    <property type="entry name" value="MEMBRANE PROTEIN"/>
    <property type="match status" value="1"/>
</dbReference>
<accession>A0ABW3H6W0</accession>
<comment type="caution">
    <text evidence="9">The sequence shown here is derived from an EMBL/GenBank/DDBJ whole genome shotgun (WGS) entry which is preliminary data.</text>
</comment>
<feature type="transmembrane region" description="Helical" evidence="8">
    <location>
        <begin position="246"/>
        <end position="269"/>
    </location>
</feature>
<organism evidence="9 10">
    <name type="scientific">Sphingomonas canadensis</name>
    <dbReference type="NCBI Taxonomy" id="1219257"/>
    <lineage>
        <taxon>Bacteria</taxon>
        <taxon>Pseudomonadati</taxon>
        <taxon>Pseudomonadota</taxon>
        <taxon>Alphaproteobacteria</taxon>
        <taxon>Sphingomonadales</taxon>
        <taxon>Sphingomonadaceae</taxon>
        <taxon>Sphingomonas</taxon>
    </lineage>
</organism>
<feature type="transmembrane region" description="Helical" evidence="8">
    <location>
        <begin position="310"/>
        <end position="326"/>
    </location>
</feature>
<dbReference type="Proteomes" id="UP001596977">
    <property type="component" value="Unassembled WGS sequence"/>
</dbReference>
<evidence type="ECO:0000256" key="7">
    <source>
        <dbReference type="ARBA" id="ARBA00023136"/>
    </source>
</evidence>
<keyword evidence="2" id="KW-1003">Cell membrane</keyword>
<evidence type="ECO:0000256" key="2">
    <source>
        <dbReference type="ARBA" id="ARBA00022475"/>
    </source>
</evidence>
<feature type="transmembrane region" description="Helical" evidence="8">
    <location>
        <begin position="338"/>
        <end position="356"/>
    </location>
</feature>
<evidence type="ECO:0000256" key="3">
    <source>
        <dbReference type="ARBA" id="ARBA00022676"/>
    </source>
</evidence>
<feature type="transmembrane region" description="Helical" evidence="8">
    <location>
        <begin position="204"/>
        <end position="225"/>
    </location>
</feature>
<feature type="transmembrane region" description="Helical" evidence="8">
    <location>
        <begin position="159"/>
        <end position="184"/>
    </location>
</feature>